<keyword evidence="5" id="KW-0548">Nucleotidyltransferase</keyword>
<dbReference type="HAMAP" id="MF_00366">
    <property type="entry name" value="RNApol_bact_RpoZ"/>
    <property type="match status" value="1"/>
</dbReference>
<dbReference type="SMART" id="SM01409">
    <property type="entry name" value="RNA_pol_Rpb6"/>
    <property type="match status" value="1"/>
</dbReference>
<dbReference type="GO" id="GO:0003899">
    <property type="term" value="F:DNA-directed RNA polymerase activity"/>
    <property type="evidence" value="ECO:0007669"/>
    <property type="project" value="UniProtKB-EC"/>
</dbReference>
<name>A0AA35SY88_GEOBA</name>
<proteinExistence type="inferred from homology"/>
<dbReference type="EC" id="2.7.7.6" evidence="2"/>
<organism evidence="8 9">
    <name type="scientific">Geodia barretti</name>
    <name type="common">Barrett's horny sponge</name>
    <dbReference type="NCBI Taxonomy" id="519541"/>
    <lineage>
        <taxon>Eukaryota</taxon>
        <taxon>Metazoa</taxon>
        <taxon>Porifera</taxon>
        <taxon>Demospongiae</taxon>
        <taxon>Heteroscleromorpha</taxon>
        <taxon>Tetractinellida</taxon>
        <taxon>Astrophorina</taxon>
        <taxon>Geodiidae</taxon>
        <taxon>Geodia</taxon>
    </lineage>
</organism>
<dbReference type="GO" id="GO:0006351">
    <property type="term" value="P:DNA-templated transcription"/>
    <property type="evidence" value="ECO:0007669"/>
    <property type="project" value="InterPro"/>
</dbReference>
<dbReference type="SUPFAM" id="SSF63562">
    <property type="entry name" value="RPB6/omega subunit-like"/>
    <property type="match status" value="1"/>
</dbReference>
<evidence type="ECO:0000256" key="6">
    <source>
        <dbReference type="ARBA" id="ARBA00023163"/>
    </source>
</evidence>
<dbReference type="GO" id="GO:0003677">
    <property type="term" value="F:DNA binding"/>
    <property type="evidence" value="ECO:0007669"/>
    <property type="project" value="InterPro"/>
</dbReference>
<evidence type="ECO:0000313" key="8">
    <source>
        <dbReference type="EMBL" id="CAI8038295.1"/>
    </source>
</evidence>
<evidence type="ECO:0000256" key="7">
    <source>
        <dbReference type="ARBA" id="ARBA00048552"/>
    </source>
</evidence>
<gene>
    <name evidence="8" type="ORF">GBAR_LOCUS21349</name>
</gene>
<dbReference type="Gene3D" id="3.90.940.10">
    <property type="match status" value="1"/>
</dbReference>
<dbReference type="InterPro" id="IPR006110">
    <property type="entry name" value="Pol_omega/Rpo6/RPB6"/>
</dbReference>
<dbReference type="InterPro" id="IPR003716">
    <property type="entry name" value="DNA-dir_RNA_pol_omega"/>
</dbReference>
<sequence length="106" mass="11745">MARITVEDCLERVENRFQLVLIATKRARQLAGGAAPLVDRDNDKNTVIALREIAEGHITASILDEDDDPIMSIPFEFQSGDLGLTREEELQAANAENQPAEQVVEQ</sequence>
<dbReference type="AlphaFoldDB" id="A0AA35SY88"/>
<evidence type="ECO:0000256" key="2">
    <source>
        <dbReference type="ARBA" id="ARBA00012418"/>
    </source>
</evidence>
<comment type="similarity">
    <text evidence="1">Belongs to the RNA polymerase subunit omega family.</text>
</comment>
<accession>A0AA35SY88</accession>
<evidence type="ECO:0000256" key="5">
    <source>
        <dbReference type="ARBA" id="ARBA00022695"/>
    </source>
</evidence>
<evidence type="ECO:0000313" key="9">
    <source>
        <dbReference type="Proteomes" id="UP001174909"/>
    </source>
</evidence>
<dbReference type="EMBL" id="CASHTH010002987">
    <property type="protein sequence ID" value="CAI8038295.1"/>
    <property type="molecule type" value="Genomic_DNA"/>
</dbReference>
<dbReference type="GO" id="GO:0000428">
    <property type="term" value="C:DNA-directed RNA polymerase complex"/>
    <property type="evidence" value="ECO:0007669"/>
    <property type="project" value="UniProtKB-KW"/>
</dbReference>
<dbReference type="NCBIfam" id="TIGR00690">
    <property type="entry name" value="rpoZ"/>
    <property type="match status" value="1"/>
</dbReference>
<dbReference type="PANTHER" id="PTHR34476">
    <property type="entry name" value="DNA-DIRECTED RNA POLYMERASE SUBUNIT OMEGA"/>
    <property type="match status" value="1"/>
</dbReference>
<dbReference type="InterPro" id="IPR036161">
    <property type="entry name" value="RPB6/omega-like_sf"/>
</dbReference>
<keyword evidence="3 8" id="KW-0240">DNA-directed RNA polymerase</keyword>
<comment type="caution">
    <text evidence="8">The sequence shown here is derived from an EMBL/GenBank/DDBJ whole genome shotgun (WGS) entry which is preliminary data.</text>
</comment>
<keyword evidence="6" id="KW-0804">Transcription</keyword>
<protein>
    <recommendedName>
        <fullName evidence="2">DNA-directed RNA polymerase</fullName>
        <ecNumber evidence="2">2.7.7.6</ecNumber>
    </recommendedName>
</protein>
<keyword evidence="9" id="KW-1185">Reference proteome</keyword>
<evidence type="ECO:0000256" key="3">
    <source>
        <dbReference type="ARBA" id="ARBA00022478"/>
    </source>
</evidence>
<dbReference type="Proteomes" id="UP001174909">
    <property type="component" value="Unassembled WGS sequence"/>
</dbReference>
<keyword evidence="4" id="KW-0808">Transferase</keyword>
<dbReference type="Pfam" id="PF01192">
    <property type="entry name" value="RNA_pol_Rpb6"/>
    <property type="match status" value="1"/>
</dbReference>
<comment type="catalytic activity">
    <reaction evidence="7">
        <text>RNA(n) + a ribonucleoside 5'-triphosphate = RNA(n+1) + diphosphate</text>
        <dbReference type="Rhea" id="RHEA:21248"/>
        <dbReference type="Rhea" id="RHEA-COMP:14527"/>
        <dbReference type="Rhea" id="RHEA-COMP:17342"/>
        <dbReference type="ChEBI" id="CHEBI:33019"/>
        <dbReference type="ChEBI" id="CHEBI:61557"/>
        <dbReference type="ChEBI" id="CHEBI:140395"/>
        <dbReference type="EC" id="2.7.7.6"/>
    </reaction>
</comment>
<evidence type="ECO:0000256" key="4">
    <source>
        <dbReference type="ARBA" id="ARBA00022679"/>
    </source>
</evidence>
<evidence type="ECO:0000256" key="1">
    <source>
        <dbReference type="ARBA" id="ARBA00006711"/>
    </source>
</evidence>
<dbReference type="PANTHER" id="PTHR34476:SF1">
    <property type="entry name" value="DNA-DIRECTED RNA POLYMERASE SUBUNIT OMEGA"/>
    <property type="match status" value="1"/>
</dbReference>
<reference evidence="8" key="1">
    <citation type="submission" date="2023-03" db="EMBL/GenBank/DDBJ databases">
        <authorList>
            <person name="Steffen K."/>
            <person name="Cardenas P."/>
        </authorList>
    </citation>
    <scope>NUCLEOTIDE SEQUENCE</scope>
</reference>